<accession>A0A127PDM3</accession>
<organism evidence="1">
    <name type="scientific">Collimonas fungivorans</name>
    <dbReference type="NCBI Taxonomy" id="158899"/>
    <lineage>
        <taxon>Bacteria</taxon>
        <taxon>Pseudomonadati</taxon>
        <taxon>Pseudomonadota</taxon>
        <taxon>Betaproteobacteria</taxon>
        <taxon>Burkholderiales</taxon>
        <taxon>Oxalobacteraceae</taxon>
        <taxon>Collimonas</taxon>
    </lineage>
</organism>
<dbReference type="Proteomes" id="UP000072421">
    <property type="component" value="Chromosome"/>
</dbReference>
<dbReference type="AlphaFoldDB" id="A0A127PDM3"/>
<dbReference type="RefSeq" id="WP_061540338.1">
    <property type="nucleotide sequence ID" value="NZ_CP013232.1"/>
</dbReference>
<dbReference type="EMBL" id="CP013232">
    <property type="protein sequence ID" value="AMO95541.1"/>
    <property type="molecule type" value="Genomic_DNA"/>
</dbReference>
<name>A0A127PDM3_9BURK</name>
<evidence type="ECO:0000313" key="1">
    <source>
        <dbReference type="EMBL" id="AMO95541.1"/>
    </source>
</evidence>
<reference evidence="1 2" key="1">
    <citation type="submission" date="2015-11" db="EMBL/GenBank/DDBJ databases">
        <title>Exploring the genomic traits of fungus-feeding bacterial genus Collimonas.</title>
        <authorList>
            <person name="Song C."/>
            <person name="Schmidt R."/>
            <person name="de Jager V."/>
            <person name="Krzyzanowska D."/>
            <person name="Jongedijk E."/>
            <person name="Cankar K."/>
            <person name="Beekwilder J."/>
            <person name="van Veen A."/>
            <person name="de Boer W."/>
            <person name="van Veen J.A."/>
            <person name="Garbeva P."/>
        </authorList>
    </citation>
    <scope>NUCLEOTIDE SEQUENCE [LARGE SCALE GENOMIC DNA]</scope>
    <source>
        <strain evidence="1 2">Ter6</strain>
    </source>
</reference>
<gene>
    <name evidence="1" type="ORF">CFter6_2875</name>
</gene>
<dbReference type="PATRIC" id="fig|158899.10.peg.2869"/>
<dbReference type="OrthoDB" id="6725579at2"/>
<sequence length="815" mass="92794">MNKPIEFDMIKRRNALNLWRAECKRRMGLRFPKIDFDADYWPIKTLYQTSQGDWYFTEPFADFAEKDESYRDVLRCLVAEFMIAGKPKSIDYQIHVFRPLATASAHRLFDLTLSDLRKIEEDSLILARANPSSANKIRNAMNARTTLIVKLAAKGVLPRIGFNVSVEAKTELSDIVRCHFAARRKGRGDLLNTKMEAFNDAMNALIDNDSRLDAHDKVVICAIIRDLCAPSRINEVLCSSIDDHVTIEDYAQKSCAETSDVLRAHQMLLVTMKGSKGAQWSAKPILKFMIDAFHYATGVILEHGKRSRMLVKWYQKYPAMLYLPPELEYMRGQDLSAHDLAKIIYMTGNLPSEARNSSPRRYFNELKSRIFKAPNPNSHQINGCLVTRPMIDFLPWAAIEELLLKKVHQAMVNCRKVTSTNHYEGDLSKMLFLFDRDTVPFLPYATSYGHINKRLKRSTTSSRKKDAQPSIFEKLGISMPVNGRIQVAEIDTHDPRRWLTTMALTYGEKLSDALVNKWANRSRLSQIKYYDFRTAENLAEFSAMPEISELTDLSMGLDKAHKLENEFGLKTTIVTVHDAGISMTSMDHIAQAIDDRPIARTSHGIIIIYPQRYGICFHQHHETPCRNYSNSCVTCDDGGVVKGHIPTNDAVRNRNKILVTSIVRHLENLAYAHNRHVADDQDALGEHMLALIKQGLNSEPMEEVATQLIREFHEIKHLIKDKLLANRLHEAFVANGYVQILDDPEVANGALLKYHNATQHAAPGLEIALDSHGGRDQVARDEQTLIERFPQFAPKAMGLKDERHLLEADDDEERD</sequence>
<evidence type="ECO:0000313" key="2">
    <source>
        <dbReference type="Proteomes" id="UP000072421"/>
    </source>
</evidence>
<proteinExistence type="predicted"/>
<protein>
    <submittedName>
        <fullName evidence="1">Uncharacterized protein</fullName>
    </submittedName>
</protein>